<dbReference type="EMBL" id="JAAEDI010000003">
    <property type="protein sequence ID" value="MBR0648718.1"/>
    <property type="molecule type" value="Genomic_DNA"/>
</dbReference>
<name>A0ABS5ECH1_9PROT</name>
<dbReference type="SUPFAM" id="SSF82784">
    <property type="entry name" value="OsmC-like"/>
    <property type="match status" value="1"/>
</dbReference>
<dbReference type="InterPro" id="IPR003718">
    <property type="entry name" value="OsmC/Ohr_fam"/>
</dbReference>
<dbReference type="InterPro" id="IPR052924">
    <property type="entry name" value="OsmC/Ohr_hydroprdx_reductase"/>
</dbReference>
<dbReference type="PANTHER" id="PTHR35368">
    <property type="entry name" value="HYDROPEROXIDE REDUCTASE"/>
    <property type="match status" value="1"/>
</dbReference>
<dbReference type="Gene3D" id="3.30.300.20">
    <property type="match status" value="1"/>
</dbReference>
<dbReference type="PANTHER" id="PTHR35368:SF1">
    <property type="entry name" value="HYDROPEROXIDE REDUCTASE"/>
    <property type="match status" value="1"/>
</dbReference>
<accession>A0ABS5ECH1</accession>
<organism evidence="1 2">
    <name type="scientific">Neoroseomonas terrae</name>
    <dbReference type="NCBI Taxonomy" id="424799"/>
    <lineage>
        <taxon>Bacteria</taxon>
        <taxon>Pseudomonadati</taxon>
        <taxon>Pseudomonadota</taxon>
        <taxon>Alphaproteobacteria</taxon>
        <taxon>Acetobacterales</taxon>
        <taxon>Acetobacteraceae</taxon>
        <taxon>Neoroseomonas</taxon>
    </lineage>
</organism>
<dbReference type="Proteomes" id="UP000698752">
    <property type="component" value="Unassembled WGS sequence"/>
</dbReference>
<sequence length="158" mass="16595">MREEICAGMAMLRTIRSRTVVSGRVRQFTHIRDVPAIVVDEPGGIADLEPAPEPLEVLLTALGSDLTIAIRANATARGIALAHLALDLEADIAVAPMDMSAPPPLGLAAVRVEVHIVSDAPRQVLEALIVRAALRSPVANTLHDGTELKIALAEGPGI</sequence>
<reference evidence="2" key="1">
    <citation type="journal article" date="2021" name="Syst. Appl. Microbiol.">
        <title>Roseomonas hellenica sp. nov., isolated from roots of wild-growing Alkanna tinctoria.</title>
        <authorList>
            <person name="Rat A."/>
            <person name="Naranjo H.D."/>
            <person name="Lebbe L."/>
            <person name="Cnockaert M."/>
            <person name="Krigas N."/>
            <person name="Grigoriadou K."/>
            <person name="Maloupa E."/>
            <person name="Willems A."/>
        </authorList>
    </citation>
    <scope>NUCLEOTIDE SEQUENCE [LARGE SCALE GENOMIC DNA]</scope>
    <source>
        <strain evidence="2">LMG 31159</strain>
    </source>
</reference>
<dbReference type="InterPro" id="IPR015946">
    <property type="entry name" value="KH_dom-like_a/b"/>
</dbReference>
<comment type="caution">
    <text evidence="1">The sequence shown here is derived from an EMBL/GenBank/DDBJ whole genome shotgun (WGS) entry which is preliminary data.</text>
</comment>
<keyword evidence="2" id="KW-1185">Reference proteome</keyword>
<dbReference type="InterPro" id="IPR036102">
    <property type="entry name" value="OsmC/Ohrsf"/>
</dbReference>
<protein>
    <submittedName>
        <fullName evidence="1">OsmC family protein</fullName>
    </submittedName>
</protein>
<evidence type="ECO:0000313" key="1">
    <source>
        <dbReference type="EMBL" id="MBR0648718.1"/>
    </source>
</evidence>
<proteinExistence type="predicted"/>
<evidence type="ECO:0000313" key="2">
    <source>
        <dbReference type="Proteomes" id="UP000698752"/>
    </source>
</evidence>
<gene>
    <name evidence="1" type="ORF">GXW78_03530</name>
</gene>
<dbReference type="Pfam" id="PF02566">
    <property type="entry name" value="OsmC"/>
    <property type="match status" value="1"/>
</dbReference>